<comment type="similarity">
    <text evidence="4 10">Belongs to the LeuD family. LeuD type 1 subfamily.</text>
</comment>
<dbReference type="PANTHER" id="PTHR43345:SF5">
    <property type="entry name" value="3-ISOPROPYLMALATE DEHYDRATASE SMALL SUBUNIT"/>
    <property type="match status" value="1"/>
</dbReference>
<dbReference type="EC" id="4.2.1.33" evidence="10"/>
<evidence type="ECO:0000256" key="1">
    <source>
        <dbReference type="ARBA" id="ARBA00000491"/>
    </source>
</evidence>
<reference evidence="12 13" key="1">
    <citation type="submission" date="2020-01" db="EMBL/GenBank/DDBJ databases">
        <title>Genomes of bacteria type strains.</title>
        <authorList>
            <person name="Chen J."/>
            <person name="Zhu S."/>
            <person name="Yang J."/>
        </authorList>
    </citation>
    <scope>NUCLEOTIDE SEQUENCE [LARGE SCALE GENOMIC DNA]</scope>
    <source>
        <strain evidence="12 13">DSM 16655</strain>
    </source>
</reference>
<feature type="domain" description="Aconitase A/isopropylmalate dehydratase small subunit swivel" evidence="11">
    <location>
        <begin position="1"/>
        <end position="121"/>
    </location>
</feature>
<keyword evidence="13" id="KW-1185">Reference proteome</keyword>
<dbReference type="Pfam" id="PF00694">
    <property type="entry name" value="Aconitase_C"/>
    <property type="match status" value="1"/>
</dbReference>
<dbReference type="GO" id="GO:0003861">
    <property type="term" value="F:3-isopropylmalate dehydratase activity"/>
    <property type="evidence" value="ECO:0007669"/>
    <property type="project" value="UniProtKB-EC"/>
</dbReference>
<evidence type="ECO:0000256" key="10">
    <source>
        <dbReference type="HAMAP-Rule" id="MF_01031"/>
    </source>
</evidence>
<proteinExistence type="inferred from homology"/>
<name>A0ABT1CZP7_9HYPH</name>
<dbReference type="Gene3D" id="3.20.19.10">
    <property type="entry name" value="Aconitase, domain 4"/>
    <property type="match status" value="1"/>
</dbReference>
<gene>
    <name evidence="10 12" type="primary">leuD</name>
    <name evidence="12" type="ORF">GTW23_22810</name>
</gene>
<dbReference type="SUPFAM" id="SSF52016">
    <property type="entry name" value="LeuD/IlvD-like"/>
    <property type="match status" value="1"/>
</dbReference>
<keyword evidence="7 10" id="KW-0028">Amino-acid biosynthesis</keyword>
<evidence type="ECO:0000313" key="13">
    <source>
        <dbReference type="Proteomes" id="UP001320715"/>
    </source>
</evidence>
<evidence type="ECO:0000256" key="5">
    <source>
        <dbReference type="ARBA" id="ARBA00011271"/>
    </source>
</evidence>
<accession>A0ABT1CZP7</accession>
<keyword evidence="9 10" id="KW-0100">Branched-chain amino acid biosynthesis</keyword>
<evidence type="ECO:0000313" key="12">
    <source>
        <dbReference type="EMBL" id="MCO6411020.1"/>
    </source>
</evidence>
<evidence type="ECO:0000256" key="4">
    <source>
        <dbReference type="ARBA" id="ARBA00009845"/>
    </source>
</evidence>
<evidence type="ECO:0000256" key="3">
    <source>
        <dbReference type="ARBA" id="ARBA00004729"/>
    </source>
</evidence>
<protein>
    <recommendedName>
        <fullName evidence="10">3-isopropylmalate dehydratase small subunit</fullName>
        <ecNumber evidence="10">4.2.1.33</ecNumber>
    </recommendedName>
    <alternativeName>
        <fullName evidence="10">Alpha-IPM isomerase</fullName>
        <shortName evidence="10">IPMI</shortName>
    </alternativeName>
    <alternativeName>
        <fullName evidence="10">Isopropylmalate isomerase</fullName>
    </alternativeName>
</protein>
<dbReference type="InterPro" id="IPR004431">
    <property type="entry name" value="3-IsopropMal_deHydase_ssu"/>
</dbReference>
<evidence type="ECO:0000256" key="6">
    <source>
        <dbReference type="ARBA" id="ARBA00022430"/>
    </source>
</evidence>
<dbReference type="NCBIfam" id="NF002458">
    <property type="entry name" value="PRK01641.1"/>
    <property type="match status" value="1"/>
</dbReference>
<evidence type="ECO:0000256" key="2">
    <source>
        <dbReference type="ARBA" id="ARBA00002695"/>
    </source>
</evidence>
<keyword evidence="6 10" id="KW-0432">Leucine biosynthesis</keyword>
<comment type="subunit">
    <text evidence="5 10">Heterodimer of LeuC and LeuD.</text>
</comment>
<dbReference type="InterPro" id="IPR033940">
    <property type="entry name" value="IPMI_Swivel"/>
</dbReference>
<dbReference type="Proteomes" id="UP001320715">
    <property type="component" value="Unassembled WGS sequence"/>
</dbReference>
<evidence type="ECO:0000259" key="11">
    <source>
        <dbReference type="Pfam" id="PF00694"/>
    </source>
</evidence>
<evidence type="ECO:0000256" key="8">
    <source>
        <dbReference type="ARBA" id="ARBA00023239"/>
    </source>
</evidence>
<dbReference type="NCBIfam" id="TIGR00171">
    <property type="entry name" value="leuD"/>
    <property type="match status" value="1"/>
</dbReference>
<comment type="function">
    <text evidence="2 10">Catalyzes the isomerization between 2-isopropylmalate and 3-isopropylmalate, via the formation of 2-isopropylmaleate.</text>
</comment>
<dbReference type="EMBL" id="JAAAML010000006">
    <property type="protein sequence ID" value="MCO6411020.1"/>
    <property type="molecule type" value="Genomic_DNA"/>
</dbReference>
<dbReference type="InterPro" id="IPR050075">
    <property type="entry name" value="LeuD"/>
</dbReference>
<dbReference type="RefSeq" id="WP_252917657.1">
    <property type="nucleotide sequence ID" value="NZ_CP159480.1"/>
</dbReference>
<dbReference type="InterPro" id="IPR015928">
    <property type="entry name" value="Aconitase/3IPM_dehydase_swvl"/>
</dbReference>
<comment type="caution">
    <text evidence="12">The sequence shown here is derived from an EMBL/GenBank/DDBJ whole genome shotgun (WGS) entry which is preliminary data.</text>
</comment>
<dbReference type="InterPro" id="IPR000573">
    <property type="entry name" value="AconitaseA/IPMdHydase_ssu_swvl"/>
</dbReference>
<comment type="catalytic activity">
    <reaction evidence="1 10">
        <text>(2R,3S)-3-isopropylmalate = (2S)-2-isopropylmalate</text>
        <dbReference type="Rhea" id="RHEA:32287"/>
        <dbReference type="ChEBI" id="CHEBI:1178"/>
        <dbReference type="ChEBI" id="CHEBI:35121"/>
        <dbReference type="EC" id="4.2.1.33"/>
    </reaction>
</comment>
<dbReference type="PANTHER" id="PTHR43345">
    <property type="entry name" value="3-ISOPROPYLMALATE DEHYDRATASE SMALL SUBUNIT 2-RELATED-RELATED"/>
    <property type="match status" value="1"/>
</dbReference>
<evidence type="ECO:0000256" key="9">
    <source>
        <dbReference type="ARBA" id="ARBA00023304"/>
    </source>
</evidence>
<dbReference type="HAMAP" id="MF_01031">
    <property type="entry name" value="LeuD_type1"/>
    <property type="match status" value="1"/>
</dbReference>
<evidence type="ECO:0000256" key="7">
    <source>
        <dbReference type="ARBA" id="ARBA00022605"/>
    </source>
</evidence>
<keyword evidence="8 10" id="KW-0456">Lyase</keyword>
<sequence length="216" mass="23827">MQKFTKITSVAAALREAHVDTDVIFPARFLLLLDKAGLGKHLFHERRQGPDGIKTDFVLNSPPFDKAEILVAGANFGSGSSREQAVWALTDFGIRCVIAPSFGEIFQSNCFKNGALPLVIQGETHERIMRAAEGGNPLTVDLEAQTVELPDGETIGFEIDPYRRHTLMLGLDEIGSILADDADDIATFEARHRSSQPWLFLDDGRLERLFADTRSS</sequence>
<comment type="pathway">
    <text evidence="3 10">Amino-acid biosynthesis; L-leucine biosynthesis; L-leucine from 3-methyl-2-oxobutanoate: step 2/4.</text>
</comment>
<organism evidence="12 13">
    <name type="scientific">Hoeflea alexandrii</name>
    <dbReference type="NCBI Taxonomy" id="288436"/>
    <lineage>
        <taxon>Bacteria</taxon>
        <taxon>Pseudomonadati</taxon>
        <taxon>Pseudomonadota</taxon>
        <taxon>Alphaproteobacteria</taxon>
        <taxon>Hyphomicrobiales</taxon>
        <taxon>Rhizobiaceae</taxon>
        <taxon>Hoeflea</taxon>
    </lineage>
</organism>
<dbReference type="CDD" id="cd01577">
    <property type="entry name" value="IPMI_Swivel"/>
    <property type="match status" value="1"/>
</dbReference>